<gene>
    <name evidence="2" type="ORF">A4U43_C07F26170</name>
</gene>
<dbReference type="Gramene" id="ONK64455">
    <property type="protein sequence ID" value="ONK64455"/>
    <property type="gene ID" value="A4U43_C07F26170"/>
</dbReference>
<reference evidence="3" key="1">
    <citation type="journal article" date="2017" name="Nat. Commun.">
        <title>The asparagus genome sheds light on the origin and evolution of a young Y chromosome.</title>
        <authorList>
            <person name="Harkess A."/>
            <person name="Zhou J."/>
            <person name="Xu C."/>
            <person name="Bowers J.E."/>
            <person name="Van der Hulst R."/>
            <person name="Ayyampalayam S."/>
            <person name="Mercati F."/>
            <person name="Riccardi P."/>
            <person name="McKain M.R."/>
            <person name="Kakrana A."/>
            <person name="Tang H."/>
            <person name="Ray J."/>
            <person name="Groenendijk J."/>
            <person name="Arikit S."/>
            <person name="Mathioni S.M."/>
            <person name="Nakano M."/>
            <person name="Shan H."/>
            <person name="Telgmann-Rauber A."/>
            <person name="Kanno A."/>
            <person name="Yue Z."/>
            <person name="Chen H."/>
            <person name="Li W."/>
            <person name="Chen Y."/>
            <person name="Xu X."/>
            <person name="Zhang Y."/>
            <person name="Luo S."/>
            <person name="Chen H."/>
            <person name="Gao J."/>
            <person name="Mao Z."/>
            <person name="Pires J.C."/>
            <person name="Luo M."/>
            <person name="Kudrna D."/>
            <person name="Wing R.A."/>
            <person name="Meyers B.C."/>
            <person name="Yi K."/>
            <person name="Kong H."/>
            <person name="Lavrijsen P."/>
            <person name="Sunseri F."/>
            <person name="Falavigna A."/>
            <person name="Ye Y."/>
            <person name="Leebens-Mack J.H."/>
            <person name="Chen G."/>
        </authorList>
    </citation>
    <scope>NUCLEOTIDE SEQUENCE [LARGE SCALE GENOMIC DNA]</scope>
    <source>
        <strain evidence="3">cv. DH0086</strain>
    </source>
</reference>
<accession>A0A5P1EEY0</accession>
<evidence type="ECO:0000256" key="1">
    <source>
        <dbReference type="SAM" id="MobiDB-lite"/>
    </source>
</evidence>
<feature type="region of interest" description="Disordered" evidence="1">
    <location>
        <begin position="1"/>
        <end position="23"/>
    </location>
</feature>
<dbReference type="AlphaFoldDB" id="A0A5P1EEY0"/>
<dbReference type="EMBL" id="CM007387">
    <property type="protein sequence ID" value="ONK64455.1"/>
    <property type="molecule type" value="Genomic_DNA"/>
</dbReference>
<keyword evidence="3" id="KW-1185">Reference proteome</keyword>
<proteinExistence type="predicted"/>
<sequence length="92" mass="10293">MTRIEHSPPRVSCELTAPLPGRPSNAWQHGSWTQLAPWHDLSLTSLVTPPRMRTDIRDFPIILRGEEAKTAPLLLIEQAETQAPTSSRQDGK</sequence>
<dbReference type="Proteomes" id="UP000243459">
    <property type="component" value="Chromosome 7"/>
</dbReference>
<evidence type="ECO:0000313" key="3">
    <source>
        <dbReference type="Proteomes" id="UP000243459"/>
    </source>
</evidence>
<name>A0A5P1EEY0_ASPOF</name>
<evidence type="ECO:0000313" key="2">
    <source>
        <dbReference type="EMBL" id="ONK64455.1"/>
    </source>
</evidence>
<organism evidence="2 3">
    <name type="scientific">Asparagus officinalis</name>
    <name type="common">Garden asparagus</name>
    <dbReference type="NCBI Taxonomy" id="4686"/>
    <lineage>
        <taxon>Eukaryota</taxon>
        <taxon>Viridiplantae</taxon>
        <taxon>Streptophyta</taxon>
        <taxon>Embryophyta</taxon>
        <taxon>Tracheophyta</taxon>
        <taxon>Spermatophyta</taxon>
        <taxon>Magnoliopsida</taxon>
        <taxon>Liliopsida</taxon>
        <taxon>Asparagales</taxon>
        <taxon>Asparagaceae</taxon>
        <taxon>Asparagoideae</taxon>
        <taxon>Asparagus</taxon>
    </lineage>
</organism>
<protein>
    <submittedName>
        <fullName evidence="2">Uncharacterized protein</fullName>
    </submittedName>
</protein>